<sequence length="108" mass="11794">MSRRSTATPLPLRNSAGMNTAAAHRARCNRLYTAAALSVATRSTSADIDMVQEMRAMEQRSSAGVDGCVRCSRGRCRRRRGWRNEGEGETDKGPYINLNSCEEVPGSS</sequence>
<dbReference type="Proteomes" id="UP000008021">
    <property type="component" value="Chromosome 4"/>
</dbReference>
<dbReference type="EnsemblPlants" id="OMERI04G05190.1">
    <property type="protein sequence ID" value="OMERI04G05190.1"/>
    <property type="gene ID" value="OMERI04G05190"/>
</dbReference>
<name>A0A0E0DBT5_9ORYZ</name>
<evidence type="ECO:0000313" key="3">
    <source>
        <dbReference type="Proteomes" id="UP000008021"/>
    </source>
</evidence>
<protein>
    <submittedName>
        <fullName evidence="2">Uncharacterized protein</fullName>
    </submittedName>
</protein>
<organism evidence="2">
    <name type="scientific">Oryza meridionalis</name>
    <dbReference type="NCBI Taxonomy" id="40149"/>
    <lineage>
        <taxon>Eukaryota</taxon>
        <taxon>Viridiplantae</taxon>
        <taxon>Streptophyta</taxon>
        <taxon>Embryophyta</taxon>
        <taxon>Tracheophyta</taxon>
        <taxon>Spermatophyta</taxon>
        <taxon>Magnoliopsida</taxon>
        <taxon>Liliopsida</taxon>
        <taxon>Poales</taxon>
        <taxon>Poaceae</taxon>
        <taxon>BOP clade</taxon>
        <taxon>Oryzoideae</taxon>
        <taxon>Oryzeae</taxon>
        <taxon>Oryzinae</taxon>
        <taxon>Oryza</taxon>
    </lineage>
</organism>
<dbReference type="HOGENOM" id="CLU_2201181_0_0_1"/>
<keyword evidence="3" id="KW-1185">Reference proteome</keyword>
<accession>A0A0E0DBT5</accession>
<feature type="region of interest" description="Disordered" evidence="1">
    <location>
        <begin position="81"/>
        <end position="108"/>
    </location>
</feature>
<reference evidence="2" key="1">
    <citation type="submission" date="2015-04" db="UniProtKB">
        <authorList>
            <consortium name="EnsemblPlants"/>
        </authorList>
    </citation>
    <scope>IDENTIFICATION</scope>
</reference>
<dbReference type="Gramene" id="OMERI04G05190.1">
    <property type="protein sequence ID" value="OMERI04G05190.1"/>
    <property type="gene ID" value="OMERI04G05190"/>
</dbReference>
<proteinExistence type="predicted"/>
<evidence type="ECO:0000256" key="1">
    <source>
        <dbReference type="SAM" id="MobiDB-lite"/>
    </source>
</evidence>
<feature type="compositionally biased region" description="Basic and acidic residues" evidence="1">
    <location>
        <begin position="82"/>
        <end position="92"/>
    </location>
</feature>
<dbReference type="AlphaFoldDB" id="A0A0E0DBT5"/>
<evidence type="ECO:0000313" key="2">
    <source>
        <dbReference type="EnsemblPlants" id="OMERI04G05190.1"/>
    </source>
</evidence>
<reference evidence="2" key="2">
    <citation type="submission" date="2018-05" db="EMBL/GenBank/DDBJ databases">
        <title>OmerRS3 (Oryza meridionalis Reference Sequence Version 3).</title>
        <authorList>
            <person name="Zhang J."/>
            <person name="Kudrna D."/>
            <person name="Lee S."/>
            <person name="Talag J."/>
            <person name="Welchert J."/>
            <person name="Wing R.A."/>
        </authorList>
    </citation>
    <scope>NUCLEOTIDE SEQUENCE [LARGE SCALE GENOMIC DNA]</scope>
    <source>
        <strain evidence="2">cv. OR44</strain>
    </source>
</reference>